<evidence type="ECO:0000256" key="1">
    <source>
        <dbReference type="ARBA" id="ARBA00022664"/>
    </source>
</evidence>
<feature type="compositionally biased region" description="Basic and acidic residues" evidence="3">
    <location>
        <begin position="326"/>
        <end position="336"/>
    </location>
</feature>
<dbReference type="GO" id="GO:0008270">
    <property type="term" value="F:zinc ion binding"/>
    <property type="evidence" value="ECO:0007669"/>
    <property type="project" value="UniProtKB-KW"/>
</dbReference>
<dbReference type="InterPro" id="IPR001878">
    <property type="entry name" value="Znf_CCHC"/>
</dbReference>
<dbReference type="OrthoDB" id="3863715at2759"/>
<feature type="region of interest" description="Disordered" evidence="3">
    <location>
        <begin position="264"/>
        <end position="342"/>
    </location>
</feature>
<dbReference type="InterPro" id="IPR042246">
    <property type="entry name" value="ZCCHC9"/>
</dbReference>
<dbReference type="Pfam" id="PF00098">
    <property type="entry name" value="zf-CCHC"/>
    <property type="match status" value="1"/>
</dbReference>
<feature type="domain" description="CCHC-type" evidence="4">
    <location>
        <begin position="143"/>
        <end position="158"/>
    </location>
</feature>
<dbReference type="PROSITE" id="PS50158">
    <property type="entry name" value="ZF_CCHC"/>
    <property type="match status" value="2"/>
</dbReference>
<dbReference type="PANTHER" id="PTHR46242">
    <property type="entry name" value="ZINC FINGER CCHC DOMAIN-CONTAINING PROTEIN 9 ZCCHC9"/>
    <property type="match status" value="1"/>
</dbReference>
<dbReference type="AlphaFoldDB" id="A0A1Y2B153"/>
<dbReference type="InParanoid" id="A0A1Y2B153"/>
<keyword evidence="1" id="KW-0507">mRNA processing</keyword>
<dbReference type="InterPro" id="IPR036875">
    <property type="entry name" value="Znf_CCHC_sf"/>
</dbReference>
<keyword evidence="2" id="KW-0479">Metal-binding</keyword>
<feature type="region of interest" description="Disordered" evidence="3">
    <location>
        <begin position="1"/>
        <end position="111"/>
    </location>
</feature>
<keyword evidence="2" id="KW-0862">Zinc</keyword>
<keyword evidence="2" id="KW-0863">Zinc-finger</keyword>
<evidence type="ECO:0000313" key="6">
    <source>
        <dbReference type="Proteomes" id="UP000193986"/>
    </source>
</evidence>
<name>A0A1Y2B153_9TREE</name>
<sequence>MARFTSIGMKRKSFVASAAEETRGSEAGPSTFSPPTTGGDDGEVKKKKTHRAGRRNRPKQAEVTGETGAGHGREGEVKASSSNVKKDPEVKKDVKVKMKKDRGREREGWGRDPIIAQRANLNAAHADALRAKRVDQRYASTTCFACRAVGHAAKDCPNVLLASRGQGGEDLGEESNVGMKRKRGKQGGEVTGGKCYRCNSIDHSLSQCPEPIDASDPTPFATCFICLGTGHLSSLCPANKERGIYVNGGSCKICGSVAHRAKDCPSLPQKEQREERDRGKGRREVVLGDGTGAGADEDDFMVQARQAGGEQEQRGGKRKKHAPARNGERGVKKGVEDGGYAGSEQVTGIDQVEEVIKPVVKVKPKVISF</sequence>
<dbReference type="GO" id="GO:0005730">
    <property type="term" value="C:nucleolus"/>
    <property type="evidence" value="ECO:0007669"/>
    <property type="project" value="TreeGrafter"/>
</dbReference>
<keyword evidence="6" id="KW-1185">Reference proteome</keyword>
<evidence type="ECO:0000256" key="3">
    <source>
        <dbReference type="SAM" id="MobiDB-lite"/>
    </source>
</evidence>
<dbReference type="GO" id="GO:0006397">
    <property type="term" value="P:mRNA processing"/>
    <property type="evidence" value="ECO:0007669"/>
    <property type="project" value="UniProtKB-KW"/>
</dbReference>
<feature type="compositionally biased region" description="Basic and acidic residues" evidence="3">
    <location>
        <begin position="270"/>
        <end position="286"/>
    </location>
</feature>
<dbReference type="Gene3D" id="4.10.60.10">
    <property type="entry name" value="Zinc finger, CCHC-type"/>
    <property type="match status" value="2"/>
</dbReference>
<dbReference type="EMBL" id="MCFC01000032">
    <property type="protein sequence ID" value="ORY28290.1"/>
    <property type="molecule type" value="Genomic_DNA"/>
</dbReference>
<dbReference type="SUPFAM" id="SSF57756">
    <property type="entry name" value="Retrovirus zinc finger-like domains"/>
    <property type="match status" value="2"/>
</dbReference>
<reference evidence="5 6" key="1">
    <citation type="submission" date="2016-07" db="EMBL/GenBank/DDBJ databases">
        <title>Pervasive Adenine N6-methylation of Active Genes in Fungi.</title>
        <authorList>
            <consortium name="DOE Joint Genome Institute"/>
            <person name="Mondo S.J."/>
            <person name="Dannebaum R.O."/>
            <person name="Kuo R.C."/>
            <person name="Labutti K."/>
            <person name="Haridas S."/>
            <person name="Kuo A."/>
            <person name="Salamov A."/>
            <person name="Ahrendt S.R."/>
            <person name="Lipzen A."/>
            <person name="Sullivan W."/>
            <person name="Andreopoulos W.B."/>
            <person name="Clum A."/>
            <person name="Lindquist E."/>
            <person name="Daum C."/>
            <person name="Ramamoorthy G.K."/>
            <person name="Gryganskyi A."/>
            <person name="Culley D."/>
            <person name="Magnuson J.K."/>
            <person name="James T.Y."/>
            <person name="O'Malley M.A."/>
            <person name="Stajich J.E."/>
            <person name="Spatafora J.W."/>
            <person name="Visel A."/>
            <person name="Grigoriev I.V."/>
        </authorList>
    </citation>
    <scope>NUCLEOTIDE SEQUENCE [LARGE SCALE GENOMIC DNA]</scope>
    <source>
        <strain evidence="5 6">68-887.2</strain>
    </source>
</reference>
<dbReference type="SMART" id="SM00343">
    <property type="entry name" value="ZnF_C2HC"/>
    <property type="match status" value="4"/>
</dbReference>
<dbReference type="STRING" id="71784.A0A1Y2B153"/>
<evidence type="ECO:0000313" key="5">
    <source>
        <dbReference type="EMBL" id="ORY28290.1"/>
    </source>
</evidence>
<dbReference type="GO" id="GO:0003676">
    <property type="term" value="F:nucleic acid binding"/>
    <property type="evidence" value="ECO:0007669"/>
    <property type="project" value="InterPro"/>
</dbReference>
<feature type="domain" description="CCHC-type" evidence="4">
    <location>
        <begin position="251"/>
        <end position="266"/>
    </location>
</feature>
<feature type="compositionally biased region" description="Basic and acidic residues" evidence="3">
    <location>
        <begin position="84"/>
        <end position="110"/>
    </location>
</feature>
<accession>A0A1Y2B153</accession>
<protein>
    <recommendedName>
        <fullName evidence="4">CCHC-type domain-containing protein</fullName>
    </recommendedName>
</protein>
<proteinExistence type="predicted"/>
<feature type="compositionally biased region" description="Basic residues" evidence="3">
    <location>
        <begin position="45"/>
        <end position="58"/>
    </location>
</feature>
<gene>
    <name evidence="5" type="ORF">BCR39DRAFT_535329</name>
</gene>
<evidence type="ECO:0000256" key="2">
    <source>
        <dbReference type="PROSITE-ProRule" id="PRU00047"/>
    </source>
</evidence>
<comment type="caution">
    <text evidence="5">The sequence shown here is derived from an EMBL/GenBank/DDBJ whole genome shotgun (WGS) entry which is preliminary data.</text>
</comment>
<dbReference type="PANTHER" id="PTHR46242:SF1">
    <property type="entry name" value="ZINC FINGER CCHC DOMAIN-CONTAINING PROTEIN 9"/>
    <property type="match status" value="1"/>
</dbReference>
<organism evidence="5 6">
    <name type="scientific">Naematelia encephala</name>
    <dbReference type="NCBI Taxonomy" id="71784"/>
    <lineage>
        <taxon>Eukaryota</taxon>
        <taxon>Fungi</taxon>
        <taxon>Dikarya</taxon>
        <taxon>Basidiomycota</taxon>
        <taxon>Agaricomycotina</taxon>
        <taxon>Tremellomycetes</taxon>
        <taxon>Tremellales</taxon>
        <taxon>Naemateliaceae</taxon>
        <taxon>Naematelia</taxon>
    </lineage>
</organism>
<dbReference type="Proteomes" id="UP000193986">
    <property type="component" value="Unassembled WGS sequence"/>
</dbReference>
<evidence type="ECO:0000259" key="4">
    <source>
        <dbReference type="PROSITE" id="PS50158"/>
    </source>
</evidence>